<organism evidence="1 2">
    <name type="scientific">Endozoicomonas montiporae</name>
    <dbReference type="NCBI Taxonomy" id="1027273"/>
    <lineage>
        <taxon>Bacteria</taxon>
        <taxon>Pseudomonadati</taxon>
        <taxon>Pseudomonadota</taxon>
        <taxon>Gammaproteobacteria</taxon>
        <taxon>Oceanospirillales</taxon>
        <taxon>Endozoicomonadaceae</taxon>
        <taxon>Endozoicomonas</taxon>
    </lineage>
</organism>
<dbReference type="AlphaFoldDB" id="A0A081NBV9"/>
<proteinExistence type="predicted"/>
<accession>A0A081NBV9</accession>
<dbReference type="EMBL" id="JOKG01000001">
    <property type="protein sequence ID" value="KEQ15932.1"/>
    <property type="molecule type" value="Genomic_DNA"/>
</dbReference>
<name>A0A081NBV9_9GAMM</name>
<dbReference type="Proteomes" id="UP000028006">
    <property type="component" value="Unassembled WGS sequence"/>
</dbReference>
<reference evidence="1 2" key="1">
    <citation type="submission" date="2014-06" db="EMBL/GenBank/DDBJ databases">
        <title>Whole Genome Sequences of Three Symbiotic Endozoicomonas Bacteria.</title>
        <authorList>
            <person name="Neave M.J."/>
            <person name="Apprill A."/>
            <person name="Voolstra C.R."/>
        </authorList>
    </citation>
    <scope>NUCLEOTIDE SEQUENCE [LARGE SCALE GENOMIC DNA]</scope>
    <source>
        <strain evidence="1 2">LMG 24815</strain>
    </source>
</reference>
<gene>
    <name evidence="1" type="ORF">GZ77_05435</name>
</gene>
<evidence type="ECO:0000313" key="1">
    <source>
        <dbReference type="EMBL" id="KEQ15932.1"/>
    </source>
</evidence>
<comment type="caution">
    <text evidence="1">The sequence shown here is derived from an EMBL/GenBank/DDBJ whole genome shotgun (WGS) entry which is preliminary data.</text>
</comment>
<evidence type="ECO:0000313" key="2">
    <source>
        <dbReference type="Proteomes" id="UP000028006"/>
    </source>
</evidence>
<keyword evidence="2" id="KW-1185">Reference proteome</keyword>
<sequence length="141" mass="15515">MHSARSGVVGNDHGLVPPGWWKISGLWILSGISSELADAPDRIYQREDIMSREANKAVLTMTESTQGEYLIRVTQGGSVIFGDVILRLPTGLSTSLQTELASSLANTVLRHISNADKTAMEEVQQLFYDWGCFDVIDEDCL</sequence>
<protein>
    <submittedName>
        <fullName evidence="1">Uncharacterized protein</fullName>
    </submittedName>
</protein>